<sequence length="298" mass="33280">MDIYCNGVEDTFETFHARRPHNPSSTTNKASHSRARHAFTTSGTRPQRHVLGPTESGPLARVSLCLLRYCEAVRACERRILTRVRLWVVYLPGRGKWKVRSGAFWGAEACSVEVTQLLTLHDSYLSALFLVPRASKASLHLFYVLKIFTSVYILVSLHSPNQNSVSLSKFRPKGTVQSISVTAFLILSDHSLFRNFISPSNSSPSPSRIKAKPFLHILPIDNCSGFVVSTLESKFCKDECGCNGVSNLVLSLESKNGFLLSVMMRCYNCVYLDVYLGSQIELVISAFALVFYGERRGK</sequence>
<name>A0AAN9JY06_CANGL</name>
<evidence type="ECO:0000256" key="2">
    <source>
        <dbReference type="SAM" id="Phobius"/>
    </source>
</evidence>
<gene>
    <name evidence="3" type="ORF">VNO77_40071</name>
</gene>
<reference evidence="3 4" key="1">
    <citation type="submission" date="2024-01" db="EMBL/GenBank/DDBJ databases">
        <title>The genomes of 5 underutilized Papilionoideae crops provide insights into root nodulation and disease resistanc.</title>
        <authorList>
            <person name="Jiang F."/>
        </authorList>
    </citation>
    <scope>NUCLEOTIDE SEQUENCE [LARGE SCALE GENOMIC DNA]</scope>
    <source>
        <strain evidence="3">LVBAO_FW01</strain>
        <tissue evidence="3">Leaves</tissue>
    </source>
</reference>
<keyword evidence="2" id="KW-0812">Transmembrane</keyword>
<keyword evidence="2" id="KW-0472">Membrane</keyword>
<evidence type="ECO:0000256" key="1">
    <source>
        <dbReference type="SAM" id="MobiDB-lite"/>
    </source>
</evidence>
<feature type="transmembrane region" description="Helical" evidence="2">
    <location>
        <begin position="270"/>
        <end position="292"/>
    </location>
</feature>
<proteinExistence type="predicted"/>
<dbReference type="AlphaFoldDB" id="A0AAN9JY06"/>
<organism evidence="3 4">
    <name type="scientific">Canavalia gladiata</name>
    <name type="common">Sword bean</name>
    <name type="synonym">Dolichos gladiatus</name>
    <dbReference type="NCBI Taxonomy" id="3824"/>
    <lineage>
        <taxon>Eukaryota</taxon>
        <taxon>Viridiplantae</taxon>
        <taxon>Streptophyta</taxon>
        <taxon>Embryophyta</taxon>
        <taxon>Tracheophyta</taxon>
        <taxon>Spermatophyta</taxon>
        <taxon>Magnoliopsida</taxon>
        <taxon>eudicotyledons</taxon>
        <taxon>Gunneridae</taxon>
        <taxon>Pentapetalae</taxon>
        <taxon>rosids</taxon>
        <taxon>fabids</taxon>
        <taxon>Fabales</taxon>
        <taxon>Fabaceae</taxon>
        <taxon>Papilionoideae</taxon>
        <taxon>50 kb inversion clade</taxon>
        <taxon>NPAAA clade</taxon>
        <taxon>indigoferoid/millettioid clade</taxon>
        <taxon>Phaseoleae</taxon>
        <taxon>Canavalia</taxon>
    </lineage>
</organism>
<dbReference type="Proteomes" id="UP001367508">
    <property type="component" value="Unassembled WGS sequence"/>
</dbReference>
<evidence type="ECO:0000313" key="3">
    <source>
        <dbReference type="EMBL" id="KAK7307212.1"/>
    </source>
</evidence>
<comment type="caution">
    <text evidence="3">The sequence shown here is derived from an EMBL/GenBank/DDBJ whole genome shotgun (WGS) entry which is preliminary data.</text>
</comment>
<keyword evidence="4" id="KW-1185">Reference proteome</keyword>
<feature type="region of interest" description="Disordered" evidence="1">
    <location>
        <begin position="16"/>
        <end position="52"/>
    </location>
</feature>
<keyword evidence="2" id="KW-1133">Transmembrane helix</keyword>
<dbReference type="EMBL" id="JAYMYQ010000010">
    <property type="protein sequence ID" value="KAK7307212.1"/>
    <property type="molecule type" value="Genomic_DNA"/>
</dbReference>
<evidence type="ECO:0000313" key="4">
    <source>
        <dbReference type="Proteomes" id="UP001367508"/>
    </source>
</evidence>
<protein>
    <submittedName>
        <fullName evidence="3">Uncharacterized protein</fullName>
    </submittedName>
</protein>
<accession>A0AAN9JY06</accession>